<dbReference type="SFLD" id="SFLDS00029">
    <property type="entry name" value="Radical_SAM"/>
    <property type="match status" value="1"/>
</dbReference>
<gene>
    <name evidence="9" type="ORF">ACFVKH_09210</name>
</gene>
<name>A0ABW6IE60_9CYAN</name>
<evidence type="ECO:0000259" key="7">
    <source>
        <dbReference type="Pfam" id="PF04055"/>
    </source>
</evidence>
<evidence type="ECO:0000259" key="8">
    <source>
        <dbReference type="Pfam" id="PF13186"/>
    </source>
</evidence>
<dbReference type="Pfam" id="PF04055">
    <property type="entry name" value="Radical_SAM"/>
    <property type="match status" value="1"/>
</dbReference>
<keyword evidence="5" id="KW-0408">Iron</keyword>
<evidence type="ECO:0000313" key="10">
    <source>
        <dbReference type="Proteomes" id="UP001600165"/>
    </source>
</evidence>
<dbReference type="CDD" id="cd21122">
    <property type="entry name" value="SPASM_rSAM"/>
    <property type="match status" value="1"/>
</dbReference>
<comment type="cofactor">
    <cofactor evidence="1">
        <name>[4Fe-4S] cluster</name>
        <dbReference type="ChEBI" id="CHEBI:49883"/>
    </cofactor>
</comment>
<dbReference type="EMBL" id="JBHZOL010000065">
    <property type="protein sequence ID" value="MFE4106453.1"/>
    <property type="molecule type" value="Genomic_DNA"/>
</dbReference>
<protein>
    <submittedName>
        <fullName evidence="9">Radical SAM/SPASM domain-containing protein</fullName>
    </submittedName>
</protein>
<evidence type="ECO:0000256" key="6">
    <source>
        <dbReference type="ARBA" id="ARBA00023014"/>
    </source>
</evidence>
<evidence type="ECO:0000256" key="1">
    <source>
        <dbReference type="ARBA" id="ARBA00001966"/>
    </source>
</evidence>
<dbReference type="InterPro" id="IPR013785">
    <property type="entry name" value="Aldolase_TIM"/>
</dbReference>
<evidence type="ECO:0000256" key="3">
    <source>
        <dbReference type="ARBA" id="ARBA00022691"/>
    </source>
</evidence>
<keyword evidence="2" id="KW-0004">4Fe-4S</keyword>
<evidence type="ECO:0000313" key="9">
    <source>
        <dbReference type="EMBL" id="MFE4106453.1"/>
    </source>
</evidence>
<feature type="domain" description="Radical SAM core" evidence="7">
    <location>
        <begin position="10"/>
        <end position="146"/>
    </location>
</feature>
<dbReference type="InterPro" id="IPR023885">
    <property type="entry name" value="4Fe4S-binding_SPASM_dom"/>
</dbReference>
<dbReference type="PANTHER" id="PTHR43787">
    <property type="entry name" value="FEMO COFACTOR BIOSYNTHESIS PROTEIN NIFB-RELATED"/>
    <property type="match status" value="1"/>
</dbReference>
<dbReference type="PANTHER" id="PTHR43787:SF10">
    <property type="entry name" value="COFACTOR MODIFYING PROTEIN"/>
    <property type="match status" value="1"/>
</dbReference>
<keyword evidence="4" id="KW-0479">Metal-binding</keyword>
<dbReference type="InterPro" id="IPR058240">
    <property type="entry name" value="rSAM_sf"/>
</dbReference>
<keyword evidence="10" id="KW-1185">Reference proteome</keyword>
<keyword evidence="6" id="KW-0411">Iron-sulfur</keyword>
<dbReference type="InterPro" id="IPR034391">
    <property type="entry name" value="AdoMet-like_SPASM_containing"/>
</dbReference>
<keyword evidence="3" id="KW-0949">S-adenosyl-L-methionine</keyword>
<evidence type="ECO:0000256" key="5">
    <source>
        <dbReference type="ARBA" id="ARBA00023004"/>
    </source>
</evidence>
<dbReference type="RefSeq" id="WP_377964221.1">
    <property type="nucleotide sequence ID" value="NZ_JBHZOL010000065.1"/>
</dbReference>
<dbReference type="InterPro" id="IPR007197">
    <property type="entry name" value="rSAM"/>
</dbReference>
<accession>A0ABW6IE60</accession>
<sequence>MHRLDRLHLEVTNVCNFKCEFCPDAIMQRSRGHMDFSLLERLIDEISDRQLARIVTFHLMGEPLIYPFIFMAIQRAVERGLALHLTTNGSTFHLRPDHIERLVASGLPKLTISLQTPDPQTFTIRGAPPKLKPEQYFDGITRYVQAHLAADSPTRVHLKFLDTTPHPFLVPHKPLSVIAGKTQMQQELYNWAKRLLAGYAAAPKATTLQQRISRYKPGRWQIIELSPKLALEVFPLDSWGNVESDRVVTAQFGYCNGASQQAGILYDGTVVPCCKDFEGQIPLGNVQQTPLSEILASAPACQLRQNFDRLQVKNPLCQRCMGADSQTKALLRQAGSVAYFKFYSPLKKRLQPGWGEV</sequence>
<comment type="caution">
    <text evidence="9">The sequence shown here is derived from an EMBL/GenBank/DDBJ whole genome shotgun (WGS) entry which is preliminary data.</text>
</comment>
<proteinExistence type="predicted"/>
<dbReference type="Proteomes" id="UP001600165">
    <property type="component" value="Unassembled WGS sequence"/>
</dbReference>
<dbReference type="SFLD" id="SFLDG01387">
    <property type="entry name" value="BtrN-like_SPASM_domain_contain"/>
    <property type="match status" value="1"/>
</dbReference>
<dbReference type="Pfam" id="PF13186">
    <property type="entry name" value="SPASM"/>
    <property type="match status" value="1"/>
</dbReference>
<feature type="domain" description="4Fe4S-binding SPASM" evidence="8">
    <location>
        <begin position="255"/>
        <end position="320"/>
    </location>
</feature>
<dbReference type="Gene3D" id="3.20.20.70">
    <property type="entry name" value="Aldolase class I"/>
    <property type="match status" value="1"/>
</dbReference>
<reference evidence="9 10" key="1">
    <citation type="submission" date="2024-10" db="EMBL/GenBank/DDBJ databases">
        <authorList>
            <person name="Ratan Roy A."/>
            <person name="Morales Sandoval P.H."/>
            <person name="De Los Santos Villalobos S."/>
            <person name="Chakraborty S."/>
            <person name="Mukherjee J."/>
        </authorList>
    </citation>
    <scope>NUCLEOTIDE SEQUENCE [LARGE SCALE GENOMIC DNA]</scope>
    <source>
        <strain evidence="9 10">S1</strain>
    </source>
</reference>
<dbReference type="SFLD" id="SFLDG01067">
    <property type="entry name" value="SPASM/twitch_domain_containing"/>
    <property type="match status" value="1"/>
</dbReference>
<organism evidence="9 10">
    <name type="scientific">Almyronema epifaneia S1</name>
    <dbReference type="NCBI Taxonomy" id="2991925"/>
    <lineage>
        <taxon>Bacteria</taxon>
        <taxon>Bacillati</taxon>
        <taxon>Cyanobacteriota</taxon>
        <taxon>Cyanophyceae</taxon>
        <taxon>Nodosilineales</taxon>
        <taxon>Nodosilineaceae</taxon>
        <taxon>Almyronema</taxon>
        <taxon>Almyronema epifaneia</taxon>
    </lineage>
</organism>
<evidence type="ECO:0000256" key="4">
    <source>
        <dbReference type="ARBA" id="ARBA00022723"/>
    </source>
</evidence>
<dbReference type="CDD" id="cd01335">
    <property type="entry name" value="Radical_SAM"/>
    <property type="match status" value="1"/>
</dbReference>
<evidence type="ECO:0000256" key="2">
    <source>
        <dbReference type="ARBA" id="ARBA00022485"/>
    </source>
</evidence>
<dbReference type="SUPFAM" id="SSF102114">
    <property type="entry name" value="Radical SAM enzymes"/>
    <property type="match status" value="1"/>
</dbReference>